<evidence type="ECO:0000256" key="5">
    <source>
        <dbReference type="ARBA" id="ARBA00023284"/>
    </source>
</evidence>
<comment type="similarity">
    <text evidence="1 7">Belongs to the thioredoxin family.</text>
</comment>
<reference evidence="11" key="2">
    <citation type="submission" date="2023-01" db="EMBL/GenBank/DDBJ databases">
        <title>Draft genome sequence of Portibacter lacus strain NBRC 108769.</title>
        <authorList>
            <person name="Sun Q."/>
            <person name="Mori K."/>
        </authorList>
    </citation>
    <scope>NUCLEOTIDE SEQUENCE</scope>
    <source>
        <strain evidence="11">NBRC 108769</strain>
    </source>
</reference>
<keyword evidence="4 9" id="KW-1015">Disulfide bond</keyword>
<keyword evidence="5 9" id="KW-0676">Redox-active center</keyword>
<dbReference type="InterPro" id="IPR013766">
    <property type="entry name" value="Thioredoxin_domain"/>
</dbReference>
<dbReference type="InterPro" id="IPR017937">
    <property type="entry name" value="Thioredoxin_CS"/>
</dbReference>
<feature type="active site" description="Nucleophile" evidence="8">
    <location>
        <position position="45"/>
    </location>
</feature>
<feature type="disulfide bond" description="Redox-active" evidence="9">
    <location>
        <begin position="42"/>
        <end position="45"/>
    </location>
</feature>
<dbReference type="PANTHER" id="PTHR45663:SF11">
    <property type="entry name" value="GEO12009P1"/>
    <property type="match status" value="1"/>
</dbReference>
<feature type="active site" description="Nucleophile" evidence="8">
    <location>
        <position position="42"/>
    </location>
</feature>
<feature type="site" description="Contributes to redox potential value" evidence="8">
    <location>
        <position position="44"/>
    </location>
</feature>
<proteinExistence type="inferred from homology"/>
<protein>
    <recommendedName>
        <fullName evidence="6 7">Thioredoxin</fullName>
    </recommendedName>
</protein>
<evidence type="ECO:0000256" key="7">
    <source>
        <dbReference type="PIRNR" id="PIRNR000077"/>
    </source>
</evidence>
<dbReference type="NCBIfam" id="TIGR01068">
    <property type="entry name" value="thioredoxin"/>
    <property type="match status" value="1"/>
</dbReference>
<comment type="caution">
    <text evidence="11">The sequence shown here is derived from an EMBL/GenBank/DDBJ whole genome shotgun (WGS) entry which is preliminary data.</text>
</comment>
<sequence length="118" mass="13540">MLRRIFVLNKKKRMRNINSNKEFNELVKSGKPMMLDFYADWCGPCQSLLPTVEKLAEEFKGEVEIVKINVDEQKDIAAKFQVRSIPSLFFMQGNKVKDSVRGGASEASLRKKIKALMN</sequence>
<keyword evidence="2" id="KW-0813">Transport</keyword>
<dbReference type="PIRSF" id="PIRSF000077">
    <property type="entry name" value="Thioredoxin"/>
    <property type="match status" value="1"/>
</dbReference>
<dbReference type="GO" id="GO:0015035">
    <property type="term" value="F:protein-disulfide reductase activity"/>
    <property type="evidence" value="ECO:0007669"/>
    <property type="project" value="UniProtKB-UniRule"/>
</dbReference>
<dbReference type="EMBL" id="BSOH01000014">
    <property type="protein sequence ID" value="GLR17548.1"/>
    <property type="molecule type" value="Genomic_DNA"/>
</dbReference>
<evidence type="ECO:0000256" key="6">
    <source>
        <dbReference type="NCBIfam" id="TIGR01068"/>
    </source>
</evidence>
<dbReference type="SUPFAM" id="SSF52833">
    <property type="entry name" value="Thioredoxin-like"/>
    <property type="match status" value="1"/>
</dbReference>
<keyword evidence="3" id="KW-0249">Electron transport</keyword>
<dbReference type="Gene3D" id="3.40.30.10">
    <property type="entry name" value="Glutaredoxin"/>
    <property type="match status" value="1"/>
</dbReference>
<dbReference type="AlphaFoldDB" id="A0AA37WE22"/>
<evidence type="ECO:0000256" key="3">
    <source>
        <dbReference type="ARBA" id="ARBA00022982"/>
    </source>
</evidence>
<dbReference type="PROSITE" id="PS00194">
    <property type="entry name" value="THIOREDOXIN_1"/>
    <property type="match status" value="1"/>
</dbReference>
<feature type="site" description="Contributes to redox potential value" evidence="8">
    <location>
        <position position="43"/>
    </location>
</feature>
<gene>
    <name evidence="11" type="ORF">GCM10007940_21630</name>
</gene>
<feature type="domain" description="Thioredoxin" evidence="10">
    <location>
        <begin position="5"/>
        <end position="118"/>
    </location>
</feature>
<reference evidence="11" key="1">
    <citation type="journal article" date="2014" name="Int. J. Syst. Evol. Microbiol.">
        <title>Complete genome sequence of Corynebacterium casei LMG S-19264T (=DSM 44701T), isolated from a smear-ripened cheese.</title>
        <authorList>
            <consortium name="US DOE Joint Genome Institute (JGI-PGF)"/>
            <person name="Walter F."/>
            <person name="Albersmeier A."/>
            <person name="Kalinowski J."/>
            <person name="Ruckert C."/>
        </authorList>
    </citation>
    <scope>NUCLEOTIDE SEQUENCE</scope>
    <source>
        <strain evidence="11">NBRC 108769</strain>
    </source>
</reference>
<accession>A0AA37WE22</accession>
<dbReference type="PANTHER" id="PTHR45663">
    <property type="entry name" value="GEO12009P1"/>
    <property type="match status" value="1"/>
</dbReference>
<evidence type="ECO:0000259" key="10">
    <source>
        <dbReference type="PROSITE" id="PS51352"/>
    </source>
</evidence>
<dbReference type="InterPro" id="IPR036249">
    <property type="entry name" value="Thioredoxin-like_sf"/>
</dbReference>
<dbReference type="CDD" id="cd02947">
    <property type="entry name" value="TRX_family"/>
    <property type="match status" value="1"/>
</dbReference>
<organism evidence="11 12">
    <name type="scientific">Portibacter lacus</name>
    <dbReference type="NCBI Taxonomy" id="1099794"/>
    <lineage>
        <taxon>Bacteria</taxon>
        <taxon>Pseudomonadati</taxon>
        <taxon>Bacteroidota</taxon>
        <taxon>Saprospiria</taxon>
        <taxon>Saprospirales</taxon>
        <taxon>Haliscomenobacteraceae</taxon>
        <taxon>Portibacter</taxon>
    </lineage>
</organism>
<keyword evidence="12" id="KW-1185">Reference proteome</keyword>
<dbReference type="GO" id="GO:0005737">
    <property type="term" value="C:cytoplasm"/>
    <property type="evidence" value="ECO:0007669"/>
    <property type="project" value="TreeGrafter"/>
</dbReference>
<evidence type="ECO:0000313" key="12">
    <source>
        <dbReference type="Proteomes" id="UP001156666"/>
    </source>
</evidence>
<evidence type="ECO:0000256" key="9">
    <source>
        <dbReference type="PIRSR" id="PIRSR000077-4"/>
    </source>
</evidence>
<dbReference type="PROSITE" id="PS51352">
    <property type="entry name" value="THIOREDOXIN_2"/>
    <property type="match status" value="1"/>
</dbReference>
<evidence type="ECO:0000256" key="4">
    <source>
        <dbReference type="ARBA" id="ARBA00023157"/>
    </source>
</evidence>
<dbReference type="PRINTS" id="PR00421">
    <property type="entry name" value="THIOREDOXIN"/>
</dbReference>
<evidence type="ECO:0000256" key="8">
    <source>
        <dbReference type="PIRSR" id="PIRSR000077-1"/>
    </source>
</evidence>
<dbReference type="Pfam" id="PF00085">
    <property type="entry name" value="Thioredoxin"/>
    <property type="match status" value="1"/>
</dbReference>
<evidence type="ECO:0000256" key="2">
    <source>
        <dbReference type="ARBA" id="ARBA00022448"/>
    </source>
</evidence>
<feature type="site" description="Deprotonates C-terminal active site Cys" evidence="8">
    <location>
        <position position="36"/>
    </location>
</feature>
<dbReference type="InterPro" id="IPR005746">
    <property type="entry name" value="Thioredoxin"/>
</dbReference>
<evidence type="ECO:0000313" key="11">
    <source>
        <dbReference type="EMBL" id="GLR17548.1"/>
    </source>
</evidence>
<evidence type="ECO:0000256" key="1">
    <source>
        <dbReference type="ARBA" id="ARBA00008987"/>
    </source>
</evidence>
<name>A0AA37WE22_9BACT</name>
<dbReference type="Proteomes" id="UP001156666">
    <property type="component" value="Unassembled WGS sequence"/>
</dbReference>